<dbReference type="InterPro" id="IPR004320">
    <property type="entry name" value="BPS1_pln"/>
</dbReference>
<dbReference type="Pfam" id="PF03087">
    <property type="entry name" value="BPS1"/>
    <property type="match status" value="1"/>
</dbReference>
<reference evidence="1" key="1">
    <citation type="submission" date="2018-08" db="EMBL/GenBank/DDBJ databases">
        <authorList>
            <person name="Rossello M."/>
        </authorList>
    </citation>
    <scope>NUCLEOTIDE SEQUENCE [LARGE SCALE GENOMIC DNA]</scope>
    <source>
        <strain evidence="1">cv. Chinese Spring</strain>
    </source>
</reference>
<dbReference type="Gramene" id="TraesRN7D0100640300.1">
    <property type="protein sequence ID" value="TraesRN7D0100640300.1"/>
    <property type="gene ID" value="TraesRN7D0100640300"/>
</dbReference>
<evidence type="ECO:0000313" key="2">
    <source>
        <dbReference type="Proteomes" id="UP000019116"/>
    </source>
</evidence>
<dbReference type="PaxDb" id="4565-Traes_7DS_87C7DF814.1"/>
<dbReference type="Gramene" id="TraesROB_scaffold_059044_01G000500.1">
    <property type="protein sequence ID" value="TraesROB_scaffold_059044_01G000500.1"/>
    <property type="gene ID" value="TraesROB_scaffold_059044_01G000500"/>
</dbReference>
<evidence type="ECO:0000313" key="1">
    <source>
        <dbReference type="EnsemblPlants" id="TraesCS7D02G274200.1.cds1"/>
    </source>
</evidence>
<keyword evidence="2" id="KW-1185">Reference proteome</keyword>
<proteinExistence type="predicted"/>
<dbReference type="Gramene" id="TraesCS7D02G274200.1">
    <property type="protein sequence ID" value="TraesCS7D02G274200.1.cds1"/>
    <property type="gene ID" value="TraesCS7D02G274200"/>
</dbReference>
<dbReference type="AlphaFoldDB" id="A0A3B6TEL3"/>
<dbReference type="PANTHER" id="PTHR33070">
    <property type="entry name" value="OS06G0725500 PROTEIN"/>
    <property type="match status" value="1"/>
</dbReference>
<dbReference type="EnsemblPlants" id="TraesCS7D02G274200.1">
    <property type="protein sequence ID" value="TraesCS7D02G274200.1.cds1"/>
    <property type="gene ID" value="TraesCS7D02G274200"/>
</dbReference>
<accession>A0A3B6TEL3</accession>
<dbReference type="Proteomes" id="UP000019116">
    <property type="component" value="Chromosome 7D"/>
</dbReference>
<dbReference type="Gramene" id="TraesCS7D03G0620100.1">
    <property type="protein sequence ID" value="TraesCS7D03G0620100.1.CDS1"/>
    <property type="gene ID" value="TraesCS7D03G0620100"/>
</dbReference>
<organism evidence="1">
    <name type="scientific">Triticum aestivum</name>
    <name type="common">Wheat</name>
    <dbReference type="NCBI Taxonomy" id="4565"/>
    <lineage>
        <taxon>Eukaryota</taxon>
        <taxon>Viridiplantae</taxon>
        <taxon>Streptophyta</taxon>
        <taxon>Embryophyta</taxon>
        <taxon>Tracheophyta</taxon>
        <taxon>Spermatophyta</taxon>
        <taxon>Magnoliopsida</taxon>
        <taxon>Liliopsida</taxon>
        <taxon>Poales</taxon>
        <taxon>Poaceae</taxon>
        <taxon>BOP clade</taxon>
        <taxon>Pooideae</taxon>
        <taxon>Triticodae</taxon>
        <taxon>Triticeae</taxon>
        <taxon>Triticinae</taxon>
        <taxon>Triticum</taxon>
    </lineage>
</organism>
<reference evidence="1" key="2">
    <citation type="submission" date="2018-10" db="UniProtKB">
        <authorList>
            <consortium name="EnsemblPlants"/>
        </authorList>
    </citation>
    <scope>IDENTIFICATION</scope>
</reference>
<dbReference type="Gramene" id="TraesCLE_scaffold_028212_01G000200.1">
    <property type="protein sequence ID" value="TraesCLE_scaffold_028212_01G000200.1"/>
    <property type="gene ID" value="TraesCLE_scaffold_028212_01G000200"/>
</dbReference>
<dbReference type="SMR" id="A0A3B6TEL3"/>
<dbReference type="OrthoDB" id="624323at2759"/>
<dbReference type="Gramene" id="TraesCAD_scaffold_006489_01G001000.1">
    <property type="protein sequence ID" value="TraesCAD_scaffold_006489_01G001000.1"/>
    <property type="gene ID" value="TraesCAD_scaffold_006489_01G001000"/>
</dbReference>
<dbReference type="PANTHER" id="PTHR33070:SF57">
    <property type="match status" value="1"/>
</dbReference>
<dbReference type="Gramene" id="TraesWEE_scaffold_031969_01G000200.1">
    <property type="protein sequence ID" value="TraesWEE_scaffold_031969_01G000200.1"/>
    <property type="gene ID" value="TraesWEE_scaffold_031969_01G000200"/>
</dbReference>
<protein>
    <submittedName>
        <fullName evidence="1">Uncharacterized protein</fullName>
    </submittedName>
</protein>
<name>A0A3B6TEL3_WHEAT</name>
<sequence>MIPFVYHRNYAASHPSSVYIGLKTRLYTSRQHLLFPPQVLTPSNSIQRLVSEADMAFALRSISLPSRHHTTEAEVQEDLHSLETSVSSSITIETMCDGLQRLGDIYGAVEKIIQLPSNQVCSSQQRKILDGETECSLELLDLCNNMQEIFVELKAIIQELQVALRKGDDATIQAKIQSYTRLVKKAGKQFKKTTRKATSDKTDCGMVSLLINAREMTISLLESVVHLLSKQIEEPKQSLVSKAFHKKKAVVCEEQLQDLECNIRDLECGAGHLFRKLIQSRVSLLNILSS</sequence>
<dbReference type="OMA" id="ALPHENH"/>
<gene>
    <name evidence="1" type="primary">LOC123154448</name>
</gene>
<dbReference type="GO" id="GO:0048364">
    <property type="term" value="P:root development"/>
    <property type="evidence" value="ECO:0007669"/>
    <property type="project" value="InterPro"/>
</dbReference>
<dbReference type="GO" id="GO:0048367">
    <property type="term" value="P:shoot system development"/>
    <property type="evidence" value="ECO:0007669"/>
    <property type="project" value="InterPro"/>
</dbReference>